<accession>A0A1Y5S1Q2</accession>
<sequence length="65" mass="7073">MLLTGSPSLMGIAASVAVVDMIQEDNSDKEQIPQVSEEDTPSAEITDDQTDSDDADPEQTHRIKR</sequence>
<feature type="compositionally biased region" description="Acidic residues" evidence="1">
    <location>
        <begin position="36"/>
        <end position="57"/>
    </location>
</feature>
<organism evidence="2 3">
    <name type="scientific">Falsiruegeria litorea R37</name>
    <dbReference type="NCBI Taxonomy" id="1200284"/>
    <lineage>
        <taxon>Bacteria</taxon>
        <taxon>Pseudomonadati</taxon>
        <taxon>Pseudomonadota</taxon>
        <taxon>Alphaproteobacteria</taxon>
        <taxon>Rhodobacterales</taxon>
        <taxon>Roseobacteraceae</taxon>
        <taxon>Falsiruegeria</taxon>
    </lineage>
</organism>
<evidence type="ECO:0000313" key="3">
    <source>
        <dbReference type="Proteomes" id="UP000193077"/>
    </source>
</evidence>
<evidence type="ECO:0000313" key="2">
    <source>
        <dbReference type="EMBL" id="SLN27909.1"/>
    </source>
</evidence>
<dbReference type="Proteomes" id="UP000193077">
    <property type="component" value="Unassembled WGS sequence"/>
</dbReference>
<proteinExistence type="predicted"/>
<keyword evidence="3" id="KW-1185">Reference proteome</keyword>
<name>A0A1Y5S1Q2_9RHOB</name>
<dbReference type="EMBL" id="FWFO01000001">
    <property type="protein sequence ID" value="SLN27909.1"/>
    <property type="molecule type" value="Genomic_DNA"/>
</dbReference>
<protein>
    <submittedName>
        <fullName evidence="2">Uncharacterized protein</fullName>
    </submittedName>
</protein>
<reference evidence="2 3" key="1">
    <citation type="submission" date="2017-03" db="EMBL/GenBank/DDBJ databases">
        <authorList>
            <person name="Afonso C.L."/>
            <person name="Miller P.J."/>
            <person name="Scott M.A."/>
            <person name="Spackman E."/>
            <person name="Goraichik I."/>
            <person name="Dimitrov K.M."/>
            <person name="Suarez D.L."/>
            <person name="Swayne D.E."/>
        </authorList>
    </citation>
    <scope>NUCLEOTIDE SEQUENCE [LARGE SCALE GENOMIC DNA]</scope>
    <source>
        <strain evidence="2 3">CECT 7639</strain>
    </source>
</reference>
<evidence type="ECO:0000256" key="1">
    <source>
        <dbReference type="SAM" id="MobiDB-lite"/>
    </source>
</evidence>
<gene>
    <name evidence="2" type="ORF">TRL7639_01070</name>
</gene>
<dbReference type="AlphaFoldDB" id="A0A1Y5S1Q2"/>
<feature type="region of interest" description="Disordered" evidence="1">
    <location>
        <begin position="24"/>
        <end position="65"/>
    </location>
</feature>